<dbReference type="Pfam" id="PF00717">
    <property type="entry name" value="Peptidase_S24"/>
    <property type="match status" value="1"/>
</dbReference>
<evidence type="ECO:0000256" key="2">
    <source>
        <dbReference type="ARBA" id="ARBA00022491"/>
    </source>
</evidence>
<evidence type="ECO:0000256" key="4">
    <source>
        <dbReference type="ARBA" id="ARBA00022763"/>
    </source>
</evidence>
<dbReference type="KEGG" id="aprs:BI364_16760"/>
<keyword evidence="3" id="KW-0235">DNA replication</keyword>
<dbReference type="GO" id="GO:0006260">
    <property type="term" value="P:DNA replication"/>
    <property type="evidence" value="ECO:0007669"/>
    <property type="project" value="UniProtKB-KW"/>
</dbReference>
<dbReference type="PANTHER" id="PTHR33516">
    <property type="entry name" value="LEXA REPRESSOR"/>
    <property type="match status" value="1"/>
</dbReference>
<gene>
    <name evidence="15" type="ORF">BI364_16760</name>
</gene>
<keyword evidence="10" id="KW-0234">DNA repair</keyword>
<evidence type="ECO:0000256" key="12">
    <source>
        <dbReference type="RuleBase" id="RU003991"/>
    </source>
</evidence>
<comment type="similarity">
    <text evidence="1 12">Belongs to the peptidase S24 family.</text>
</comment>
<keyword evidence="8" id="KW-0238">DNA-binding</keyword>
<keyword evidence="7" id="KW-0805">Transcription regulation</keyword>
<dbReference type="Gene3D" id="2.10.109.10">
    <property type="entry name" value="Umud Fragment, subunit A"/>
    <property type="match status" value="1"/>
</dbReference>
<keyword evidence="2" id="KW-0678">Repressor</keyword>
<evidence type="ECO:0000313" key="16">
    <source>
        <dbReference type="Proteomes" id="UP000095401"/>
    </source>
</evidence>
<evidence type="ECO:0000256" key="3">
    <source>
        <dbReference type="ARBA" id="ARBA00022705"/>
    </source>
</evidence>
<dbReference type="PANTHER" id="PTHR33516:SF2">
    <property type="entry name" value="LEXA REPRESSOR-RELATED"/>
    <property type="match status" value="1"/>
</dbReference>
<keyword evidence="11" id="KW-0742">SOS response</keyword>
<dbReference type="InterPro" id="IPR036388">
    <property type="entry name" value="WH-like_DNA-bd_sf"/>
</dbReference>
<dbReference type="InterPro" id="IPR036286">
    <property type="entry name" value="LexA/Signal_pep-like_sf"/>
</dbReference>
<sequence length="195" mass="21470">MHPRQHEILQCIRDHSARHGRSPTLAEIGSTLGVGRNTVHYHVQSMLAAGLLERESGWRGLRIPQDPAGPYAMPLAGRIAAGRPIEAIPGQDSIDFGALLLGPDRYALIVKGDSMIDAGIFDGDYVVMERRDSADDGDIVAALIDDDEATLKRLRRTSGGEVLLIPENVDMAPMHFTPERVRIQGVLVAQFRRYR</sequence>
<evidence type="ECO:0000256" key="6">
    <source>
        <dbReference type="ARBA" id="ARBA00022813"/>
    </source>
</evidence>
<protein>
    <submittedName>
        <fullName evidence="15">Repressor LexA</fullName>
    </submittedName>
</protein>
<keyword evidence="6 12" id="KW-0068">Autocatalytic cleavage</keyword>
<evidence type="ECO:0000256" key="10">
    <source>
        <dbReference type="ARBA" id="ARBA00023204"/>
    </source>
</evidence>
<keyword evidence="9" id="KW-0804">Transcription</keyword>
<evidence type="ECO:0000259" key="13">
    <source>
        <dbReference type="Pfam" id="PF00717"/>
    </source>
</evidence>
<keyword evidence="16" id="KW-1185">Reference proteome</keyword>
<dbReference type="GO" id="GO:0006508">
    <property type="term" value="P:proteolysis"/>
    <property type="evidence" value="ECO:0007669"/>
    <property type="project" value="InterPro"/>
</dbReference>
<evidence type="ECO:0000256" key="8">
    <source>
        <dbReference type="ARBA" id="ARBA00023125"/>
    </source>
</evidence>
<dbReference type="RefSeq" id="WP_070079710.1">
    <property type="nucleotide sequence ID" value="NZ_CP017415.1"/>
</dbReference>
<dbReference type="GO" id="GO:0006281">
    <property type="term" value="P:DNA repair"/>
    <property type="evidence" value="ECO:0007669"/>
    <property type="project" value="UniProtKB-KW"/>
</dbReference>
<dbReference type="SUPFAM" id="SSF51306">
    <property type="entry name" value="LexA/Signal peptidase"/>
    <property type="match status" value="1"/>
</dbReference>
<dbReference type="InterPro" id="IPR006197">
    <property type="entry name" value="Peptidase_S24_LexA"/>
</dbReference>
<feature type="domain" description="Peptidase S24/S26A/S26B/S26C" evidence="13">
    <location>
        <begin position="74"/>
        <end position="188"/>
    </location>
</feature>
<proteinExistence type="inferred from homology"/>
<dbReference type="InterPro" id="IPR015927">
    <property type="entry name" value="Peptidase_S24_S26A/B/C"/>
</dbReference>
<dbReference type="GO" id="GO:0045892">
    <property type="term" value="P:negative regulation of DNA-templated transcription"/>
    <property type="evidence" value="ECO:0007669"/>
    <property type="project" value="InterPro"/>
</dbReference>
<dbReference type="EMBL" id="CP017415">
    <property type="protein sequence ID" value="AOU99361.1"/>
    <property type="molecule type" value="Genomic_DNA"/>
</dbReference>
<evidence type="ECO:0000256" key="5">
    <source>
        <dbReference type="ARBA" id="ARBA00022801"/>
    </source>
</evidence>
<dbReference type="InterPro" id="IPR006199">
    <property type="entry name" value="LexA_DNA-bd_dom"/>
</dbReference>
<dbReference type="InterPro" id="IPR006200">
    <property type="entry name" value="LexA"/>
</dbReference>
<dbReference type="SUPFAM" id="SSF46785">
    <property type="entry name" value="Winged helix' DNA-binding domain"/>
    <property type="match status" value="1"/>
</dbReference>
<evidence type="ECO:0000259" key="14">
    <source>
        <dbReference type="Pfam" id="PF01726"/>
    </source>
</evidence>
<dbReference type="NCBIfam" id="TIGR00498">
    <property type="entry name" value="lexA"/>
    <property type="match status" value="1"/>
</dbReference>
<evidence type="ECO:0000256" key="1">
    <source>
        <dbReference type="ARBA" id="ARBA00007484"/>
    </source>
</evidence>
<dbReference type="InterPro" id="IPR039418">
    <property type="entry name" value="LexA-like"/>
</dbReference>
<organism evidence="15 16">
    <name type="scientific">Acidihalobacter yilgarnensis</name>
    <dbReference type="NCBI Taxonomy" id="2819280"/>
    <lineage>
        <taxon>Bacteria</taxon>
        <taxon>Pseudomonadati</taxon>
        <taxon>Pseudomonadota</taxon>
        <taxon>Gammaproteobacteria</taxon>
        <taxon>Chromatiales</taxon>
        <taxon>Ectothiorhodospiraceae</taxon>
        <taxon>Acidihalobacter</taxon>
    </lineage>
</organism>
<dbReference type="Gene3D" id="1.10.10.10">
    <property type="entry name" value="Winged helix-like DNA-binding domain superfamily/Winged helix DNA-binding domain"/>
    <property type="match status" value="1"/>
</dbReference>
<dbReference type="Proteomes" id="UP000095401">
    <property type="component" value="Chromosome"/>
</dbReference>
<evidence type="ECO:0000256" key="11">
    <source>
        <dbReference type="ARBA" id="ARBA00023236"/>
    </source>
</evidence>
<evidence type="ECO:0000256" key="7">
    <source>
        <dbReference type="ARBA" id="ARBA00023015"/>
    </source>
</evidence>
<feature type="domain" description="LexA repressor DNA-binding" evidence="14">
    <location>
        <begin position="3"/>
        <end position="57"/>
    </location>
</feature>
<evidence type="ECO:0000313" key="15">
    <source>
        <dbReference type="EMBL" id="AOU99361.1"/>
    </source>
</evidence>
<dbReference type="Pfam" id="PF01726">
    <property type="entry name" value="LexA_DNA_bind"/>
    <property type="match status" value="1"/>
</dbReference>
<dbReference type="InterPro" id="IPR036390">
    <property type="entry name" value="WH_DNA-bd_sf"/>
</dbReference>
<dbReference type="GO" id="GO:0009432">
    <property type="term" value="P:SOS response"/>
    <property type="evidence" value="ECO:0007669"/>
    <property type="project" value="UniProtKB-KW"/>
</dbReference>
<dbReference type="PRINTS" id="PR00726">
    <property type="entry name" value="LEXASERPTASE"/>
</dbReference>
<dbReference type="GO" id="GO:0004252">
    <property type="term" value="F:serine-type endopeptidase activity"/>
    <property type="evidence" value="ECO:0007669"/>
    <property type="project" value="InterPro"/>
</dbReference>
<dbReference type="GO" id="GO:0003677">
    <property type="term" value="F:DNA binding"/>
    <property type="evidence" value="ECO:0007669"/>
    <property type="project" value="UniProtKB-KW"/>
</dbReference>
<name>A0A1D8IS88_9GAMM</name>
<reference evidence="16" key="1">
    <citation type="submission" date="2016-09" db="EMBL/GenBank/DDBJ databases">
        <title>Acidihalobacter prosperus F5.</title>
        <authorList>
            <person name="Khaleque H.N."/>
            <person name="Ramsay J.P."/>
            <person name="Kaksonen A.H."/>
            <person name="Boxall N.J."/>
            <person name="Watkin E.L.J."/>
        </authorList>
    </citation>
    <scope>NUCLEOTIDE SEQUENCE [LARGE SCALE GENOMIC DNA]</scope>
    <source>
        <strain evidence="16">F5</strain>
    </source>
</reference>
<evidence type="ECO:0000256" key="9">
    <source>
        <dbReference type="ARBA" id="ARBA00023163"/>
    </source>
</evidence>
<accession>A0A1D8IS88</accession>
<dbReference type="AlphaFoldDB" id="A0A1D8IS88"/>
<keyword evidence="5 12" id="KW-0378">Hydrolase</keyword>
<dbReference type="InterPro" id="IPR050077">
    <property type="entry name" value="LexA_repressor"/>
</dbReference>
<keyword evidence="4" id="KW-0227">DNA damage</keyword>
<dbReference type="CDD" id="cd06529">
    <property type="entry name" value="S24_LexA-like"/>
    <property type="match status" value="1"/>
</dbReference>